<proteinExistence type="predicted"/>
<sequence length="272" mass="29005">MTIADIDSLLAGDSRRPRSESEDRKPPVQSSKLSLNLTDLQGGNTLGRPEARLPPISAGPAKGDARSNRARSGVGESPATRLKTAGLSGLTGVATPSKEMDDEVANRAVGVRVAAPGELIPASAGDSTPLTADTPSIYDRLRREIMHKISGVMPSKSQEEPSRASWPELHFPKTKIRSSALPSSFMAREPDLPDPLSESKAVYTIPQFLASKKNDRESLDAHPKESSSPLPVTYKSGPSALPELARALRLEEAGSESGRPVQAISRHPIKQP</sequence>
<name>A0ABY7CTS3_9BASI</name>
<accession>A0ABY7CTS3</accession>
<feature type="compositionally biased region" description="Basic and acidic residues" evidence="1">
    <location>
        <begin position="212"/>
        <end position="225"/>
    </location>
</feature>
<protein>
    <submittedName>
        <fullName evidence="2">Uncharacterized protein</fullName>
    </submittedName>
</protein>
<reference evidence="2" key="1">
    <citation type="submission" date="2022-10" db="EMBL/GenBank/DDBJ databases">
        <title>Puccinia triticina Genome sequencing and assembly.</title>
        <authorList>
            <person name="Li C."/>
        </authorList>
    </citation>
    <scope>NUCLEOTIDE SEQUENCE</scope>
    <source>
        <strain evidence="2">Pt15</strain>
    </source>
</reference>
<dbReference type="EMBL" id="CP110429">
    <property type="protein sequence ID" value="WAQ88065.1"/>
    <property type="molecule type" value="Genomic_DNA"/>
</dbReference>
<feature type="region of interest" description="Disordered" evidence="1">
    <location>
        <begin position="150"/>
        <end position="171"/>
    </location>
</feature>
<evidence type="ECO:0000256" key="1">
    <source>
        <dbReference type="SAM" id="MobiDB-lite"/>
    </source>
</evidence>
<dbReference type="GeneID" id="77813268"/>
<feature type="compositionally biased region" description="Polar residues" evidence="1">
    <location>
        <begin position="28"/>
        <end position="43"/>
    </location>
</feature>
<keyword evidence="3" id="KW-1185">Reference proteome</keyword>
<feature type="region of interest" description="Disordered" evidence="1">
    <location>
        <begin position="212"/>
        <end position="272"/>
    </location>
</feature>
<dbReference type="Proteomes" id="UP001164743">
    <property type="component" value="Chromosome 9A"/>
</dbReference>
<feature type="region of interest" description="Disordered" evidence="1">
    <location>
        <begin position="1"/>
        <end position="101"/>
    </location>
</feature>
<evidence type="ECO:0000313" key="3">
    <source>
        <dbReference type="Proteomes" id="UP001164743"/>
    </source>
</evidence>
<evidence type="ECO:0000313" key="2">
    <source>
        <dbReference type="EMBL" id="WAQ88065.1"/>
    </source>
</evidence>
<gene>
    <name evidence="2" type="ORF">PtA15_9A190</name>
</gene>
<organism evidence="2 3">
    <name type="scientific">Puccinia triticina</name>
    <dbReference type="NCBI Taxonomy" id="208348"/>
    <lineage>
        <taxon>Eukaryota</taxon>
        <taxon>Fungi</taxon>
        <taxon>Dikarya</taxon>
        <taxon>Basidiomycota</taxon>
        <taxon>Pucciniomycotina</taxon>
        <taxon>Pucciniomycetes</taxon>
        <taxon>Pucciniales</taxon>
        <taxon>Pucciniaceae</taxon>
        <taxon>Puccinia</taxon>
    </lineage>
</organism>
<feature type="compositionally biased region" description="Basic and acidic residues" evidence="1">
    <location>
        <begin position="13"/>
        <end position="26"/>
    </location>
</feature>
<dbReference type="RefSeq" id="XP_053023620.1">
    <property type="nucleotide sequence ID" value="XM_053172373.1"/>
</dbReference>